<organism evidence="1 2">
    <name type="scientific">Chitinophaga lutea</name>
    <dbReference type="NCBI Taxonomy" id="2488634"/>
    <lineage>
        <taxon>Bacteria</taxon>
        <taxon>Pseudomonadati</taxon>
        <taxon>Bacteroidota</taxon>
        <taxon>Chitinophagia</taxon>
        <taxon>Chitinophagales</taxon>
        <taxon>Chitinophagaceae</taxon>
        <taxon>Chitinophaga</taxon>
    </lineage>
</organism>
<comment type="caution">
    <text evidence="1">The sequence shown here is derived from an EMBL/GenBank/DDBJ whole genome shotgun (WGS) entry which is preliminary data.</text>
</comment>
<dbReference type="EMBL" id="RPDH01000003">
    <property type="protein sequence ID" value="RPE06021.1"/>
    <property type="molecule type" value="Genomic_DNA"/>
</dbReference>
<sequence length="325" mass="35701">MVCGATNAQYINNQTTVQSPGNFNIAGQGKANSFVTIQATGSSGNAHYMMHQSDGNARWGIGMNTVESGNGNEGSNFSIFGYGGAGNYLGEYLSILRTTGFMGLGVRYPAAKLHVAGWAADNTSIRLGVPHDAGNTVVPLWGSPGGYNIDFYTWRDVAGDQIGSRIRAERINTHLPNNALVQAMDLAFSTSNGMQASELKEHMRIRFNGNVGIGTANPDEKLSVKGTIKAMRVKVLQEGWADFVFADSYKLPSLMEVERFITEHRHLPEIPSEKEVAENGVDLGEMNRRLLQKVEELTLYIIQQEKEMRVVKERLLSLERTNGRK</sequence>
<keyword evidence="2" id="KW-1185">Reference proteome</keyword>
<evidence type="ECO:0008006" key="3">
    <source>
        <dbReference type="Google" id="ProtNLM"/>
    </source>
</evidence>
<dbReference type="AlphaFoldDB" id="A0A3N4PM95"/>
<reference evidence="1 2" key="1">
    <citation type="submission" date="2018-11" db="EMBL/GenBank/DDBJ databases">
        <title>Chitinophaga lutea sp.nov., isolate from arsenic contaminated soil.</title>
        <authorList>
            <person name="Zong Y."/>
        </authorList>
    </citation>
    <scope>NUCLEOTIDE SEQUENCE [LARGE SCALE GENOMIC DNA]</scope>
    <source>
        <strain evidence="1 2">ZY74</strain>
    </source>
</reference>
<dbReference type="Proteomes" id="UP000278351">
    <property type="component" value="Unassembled WGS sequence"/>
</dbReference>
<evidence type="ECO:0000313" key="2">
    <source>
        <dbReference type="Proteomes" id="UP000278351"/>
    </source>
</evidence>
<name>A0A3N4PM95_9BACT</name>
<evidence type="ECO:0000313" key="1">
    <source>
        <dbReference type="EMBL" id="RPE06021.1"/>
    </source>
</evidence>
<gene>
    <name evidence="1" type="ORF">EGT74_27110</name>
</gene>
<protein>
    <recommendedName>
        <fullName evidence="3">Tail fiber domain-containing protein</fullName>
    </recommendedName>
</protein>
<proteinExistence type="predicted"/>
<accession>A0A3N4PM95</accession>